<reference evidence="1 2" key="1">
    <citation type="submission" date="2014-11" db="EMBL/GenBank/DDBJ databases">
        <authorList>
            <person name="Zhu J."/>
            <person name="Qi W."/>
            <person name="Song R."/>
        </authorList>
    </citation>
    <scope>NUCLEOTIDE SEQUENCE [LARGE SCALE GENOMIC DNA]</scope>
</reference>
<dbReference type="InParanoid" id="A0A0G4FM08"/>
<dbReference type="Proteomes" id="UP000041254">
    <property type="component" value="Unassembled WGS sequence"/>
</dbReference>
<dbReference type="EMBL" id="CDMY01000462">
    <property type="protein sequence ID" value="CEM14974.1"/>
    <property type="molecule type" value="Genomic_DNA"/>
</dbReference>
<proteinExistence type="predicted"/>
<organism evidence="1 2">
    <name type="scientific">Vitrella brassicaformis (strain CCMP3155)</name>
    <dbReference type="NCBI Taxonomy" id="1169540"/>
    <lineage>
        <taxon>Eukaryota</taxon>
        <taxon>Sar</taxon>
        <taxon>Alveolata</taxon>
        <taxon>Colpodellida</taxon>
        <taxon>Vitrellaceae</taxon>
        <taxon>Vitrella</taxon>
    </lineage>
</organism>
<name>A0A0G4FM08_VITBC</name>
<protein>
    <recommendedName>
        <fullName evidence="3">Peptidase S1 domain-containing protein</fullName>
    </recommendedName>
</protein>
<sequence length="443" mass="48767">MEWSGPMVDELTGKYARGLDDVPLPLQASIFRMIPAHPYETPTGLLGDPAAHLLASTFLLDGPHEPLFVTRSDKVIDTDYVILQSTVTNSTLMGRVVMKCPTWDVAFIKLQEPYSLDAYKQYVSEKLGGVVPEPFVAGDASHEAIEGTEIVAMGYLANTGSMLPANEDSLSYSPYDGPATLRGTLKGALCHIENGVMLPHDAYIPFGMSGGPTVDRNTGKVLGMSAVAGQDEDDDDDDENPLFSPSKMPTCLSVFVWKLLMLGQVYADNQKDGFTTIVDIPRLEKDWSKDETELCFSEGLMKAGLASVSYTETAALDGPERKVLPQVQRLREVFGEGVLRKHWDVLSVAFGMENIKKEDIDEMPKPVLFQVLHDLMYLCVSPDRVNIPAGRDWVDRHRYLIPTVFELLGRNETALNDMATDYALASLKANKDTAESIRAQPEG</sequence>
<gene>
    <name evidence="1" type="ORF">Vbra_2224</name>
</gene>
<keyword evidence="2" id="KW-1185">Reference proteome</keyword>
<dbReference type="PhylomeDB" id="A0A0G4FM08"/>
<dbReference type="VEuPathDB" id="CryptoDB:Vbra_2224"/>
<dbReference type="Gene3D" id="2.40.10.120">
    <property type="match status" value="1"/>
</dbReference>
<dbReference type="SUPFAM" id="SSF50494">
    <property type="entry name" value="Trypsin-like serine proteases"/>
    <property type="match status" value="1"/>
</dbReference>
<dbReference type="Pfam" id="PF13365">
    <property type="entry name" value="Trypsin_2"/>
    <property type="match status" value="1"/>
</dbReference>
<dbReference type="AlphaFoldDB" id="A0A0G4FM08"/>
<evidence type="ECO:0008006" key="3">
    <source>
        <dbReference type="Google" id="ProtNLM"/>
    </source>
</evidence>
<evidence type="ECO:0000313" key="1">
    <source>
        <dbReference type="EMBL" id="CEM14974.1"/>
    </source>
</evidence>
<evidence type="ECO:0000313" key="2">
    <source>
        <dbReference type="Proteomes" id="UP000041254"/>
    </source>
</evidence>
<accession>A0A0G4FM08</accession>
<dbReference type="InterPro" id="IPR009003">
    <property type="entry name" value="Peptidase_S1_PA"/>
</dbReference>